<dbReference type="SUPFAM" id="SSF50151">
    <property type="entry name" value="SacY-like RNA-binding domain"/>
    <property type="match status" value="1"/>
</dbReference>
<dbReference type="InterPro" id="IPR036650">
    <property type="entry name" value="CAT_RNA-bd_dom_sf"/>
</dbReference>
<evidence type="ECO:0000259" key="2">
    <source>
        <dbReference type="PROSITE" id="PS51372"/>
    </source>
</evidence>
<dbReference type="PANTHER" id="PTHR30185">
    <property type="entry name" value="CRYPTIC BETA-GLUCOSIDE BGL OPERON ANTITERMINATOR"/>
    <property type="match status" value="1"/>
</dbReference>
<dbReference type="GO" id="GO:0006355">
    <property type="term" value="P:regulation of DNA-templated transcription"/>
    <property type="evidence" value="ECO:0007669"/>
    <property type="project" value="InterPro"/>
</dbReference>
<name>A0AB35KGH6_9LACT</name>
<dbReference type="Pfam" id="PF03123">
    <property type="entry name" value="CAT_RBD"/>
    <property type="match status" value="1"/>
</dbReference>
<dbReference type="Proteomes" id="UP001152820">
    <property type="component" value="Unassembled WGS sequence"/>
</dbReference>
<sequence>MIIKKVLNNNAVISSKKGIDVLIMGKGIAFSKKTGNAVDNDRIERIFILRNKDNFTRFTEMFISVPIEIIYVCEKIINLGKIKLGSDLDEIIYINLTDHINSSIERQKNKIFINNPLRWEISKYYPDEYKLGEKALEIIYQDLNIRLNKDEAAFIALHFVNANMENNFQETYKITKIISNIEKLVKNFYKTELDQDSVEYYRFITHIKLFAHRLIETKMYEEDEDGDLLELMKKKYPNEYQCSLQVAKYIFEEFSYKLNSSELLYLTAHIRRMTKHLK</sequence>
<reference evidence="3" key="2">
    <citation type="journal article" date="2023" name="Food Microbiol.">
        <title>Evaluation of the fermentation potential of lactic acid bacteria isolated from herbs, fruits and vegetables as starter cultures in nut-based milk alternatives.</title>
        <authorList>
            <person name="Huang W."/>
            <person name="Dong A."/>
            <person name="Pham H.T."/>
            <person name="Zhou C."/>
            <person name="Huo Z."/>
            <person name="Watjen A.P."/>
            <person name="Prakash S."/>
            <person name="Bang-Berthelsen C.H."/>
            <person name="Turner M.S."/>
        </authorList>
    </citation>
    <scope>NUCLEOTIDE SEQUENCE</scope>
    <source>
        <strain evidence="3">593</strain>
    </source>
</reference>
<feature type="domain" description="PRD" evidence="2">
    <location>
        <begin position="64"/>
        <end position="169"/>
    </location>
</feature>
<evidence type="ECO:0000313" key="3">
    <source>
        <dbReference type="EMBL" id="MDG5049759.1"/>
    </source>
</evidence>
<dbReference type="InterPro" id="IPR011608">
    <property type="entry name" value="PRD"/>
</dbReference>
<feature type="domain" description="PRD" evidence="2">
    <location>
        <begin position="170"/>
        <end position="278"/>
    </location>
</feature>
<dbReference type="Pfam" id="PF00874">
    <property type="entry name" value="PRD"/>
    <property type="match status" value="2"/>
</dbReference>
<dbReference type="Gene3D" id="2.30.24.10">
    <property type="entry name" value="CAT RNA-binding domain"/>
    <property type="match status" value="1"/>
</dbReference>
<dbReference type="SUPFAM" id="SSF63520">
    <property type="entry name" value="PTS-regulatory domain, PRD"/>
    <property type="match status" value="2"/>
</dbReference>
<dbReference type="PROSITE" id="PS51372">
    <property type="entry name" value="PRD_2"/>
    <property type="match status" value="2"/>
</dbReference>
<dbReference type="GO" id="GO:0003723">
    <property type="term" value="F:RNA binding"/>
    <property type="evidence" value="ECO:0007669"/>
    <property type="project" value="InterPro"/>
</dbReference>
<proteinExistence type="predicted"/>
<dbReference type="EMBL" id="JAOWLO010000010">
    <property type="protein sequence ID" value="MDG5049759.1"/>
    <property type="molecule type" value="Genomic_DNA"/>
</dbReference>
<dbReference type="Gene3D" id="1.10.1790.10">
    <property type="entry name" value="PRD domain"/>
    <property type="match status" value="2"/>
</dbReference>
<dbReference type="AlphaFoldDB" id="A0AB35KGH6"/>
<comment type="caution">
    <text evidence="3">The sequence shown here is derived from an EMBL/GenBank/DDBJ whole genome shotgun (WGS) entry which is preliminary data.</text>
</comment>
<gene>
    <name evidence="3" type="ORF">OGZ38_11460</name>
</gene>
<dbReference type="NCBIfam" id="NF046042">
    <property type="entry name" value="LicT"/>
    <property type="match status" value="1"/>
</dbReference>
<dbReference type="InterPro" id="IPR036634">
    <property type="entry name" value="PRD_sf"/>
</dbReference>
<protein>
    <submittedName>
        <fullName evidence="3">PRD domain-containing protein</fullName>
    </submittedName>
</protein>
<dbReference type="PANTHER" id="PTHR30185:SF15">
    <property type="entry name" value="CRYPTIC BETA-GLUCOSIDE BGL OPERON ANTITERMINATOR"/>
    <property type="match status" value="1"/>
</dbReference>
<dbReference type="RefSeq" id="WP_278200161.1">
    <property type="nucleotide sequence ID" value="NZ_JAOWLO010000010.1"/>
</dbReference>
<evidence type="ECO:0000313" key="4">
    <source>
        <dbReference type="Proteomes" id="UP001152820"/>
    </source>
</evidence>
<reference evidence="3" key="1">
    <citation type="submission" date="2022-10" db="EMBL/GenBank/DDBJ databases">
        <authorList>
            <person name="Turner M.S."/>
            <person name="Huang W."/>
        </authorList>
    </citation>
    <scope>NUCLEOTIDE SEQUENCE</scope>
    <source>
        <strain evidence="3">593</strain>
    </source>
</reference>
<accession>A0AB35KGH6</accession>
<evidence type="ECO:0000256" key="1">
    <source>
        <dbReference type="ARBA" id="ARBA00022737"/>
    </source>
</evidence>
<organism evidence="3 4">
    <name type="scientific">Lactococcus lactis</name>
    <dbReference type="NCBI Taxonomy" id="1358"/>
    <lineage>
        <taxon>Bacteria</taxon>
        <taxon>Bacillati</taxon>
        <taxon>Bacillota</taxon>
        <taxon>Bacilli</taxon>
        <taxon>Lactobacillales</taxon>
        <taxon>Streptococcaceae</taxon>
        <taxon>Lactococcus</taxon>
    </lineage>
</organism>
<dbReference type="InterPro" id="IPR050661">
    <property type="entry name" value="BglG_antiterminators"/>
</dbReference>
<dbReference type="SMART" id="SM01061">
    <property type="entry name" value="CAT_RBD"/>
    <property type="match status" value="1"/>
</dbReference>
<dbReference type="InterPro" id="IPR004341">
    <property type="entry name" value="CAT_RNA-bd_dom"/>
</dbReference>
<keyword evidence="1" id="KW-0677">Repeat</keyword>